<accession>A0A845I4X8</accession>
<dbReference type="AlphaFoldDB" id="A0A845I4X8"/>
<proteinExistence type="predicted"/>
<sequence length="79" mass="9037">MSNIEKYTQVFMDTFSVSKDQLNDQFVYQCIPAWDSVGHMGLISALEDAFDIMMETDDIIDFGSFTTGMKTLGKYNIEF</sequence>
<reference evidence="1" key="1">
    <citation type="submission" date="2019-12" db="EMBL/GenBank/DDBJ databases">
        <title>Novel species isolated from a subtropical stream in China.</title>
        <authorList>
            <person name="Lu H."/>
        </authorList>
    </citation>
    <scope>NUCLEOTIDE SEQUENCE [LARGE SCALE GENOMIC DNA]</scope>
    <source>
        <strain evidence="1">FT93W</strain>
    </source>
</reference>
<dbReference type="EMBL" id="WWCL01000003">
    <property type="protein sequence ID" value="MYN46068.1"/>
    <property type="molecule type" value="Genomic_DNA"/>
</dbReference>
<comment type="caution">
    <text evidence="1">The sequence shown here is derived from an EMBL/GenBank/DDBJ whole genome shotgun (WGS) entry which is preliminary data.</text>
</comment>
<dbReference type="RefSeq" id="WP_161035668.1">
    <property type="nucleotide sequence ID" value="NZ_WWCL01000003.1"/>
</dbReference>
<dbReference type="Proteomes" id="UP000444316">
    <property type="component" value="Unassembled WGS sequence"/>
</dbReference>
<gene>
    <name evidence="1" type="ORF">GTP23_13515</name>
</gene>
<name>A0A845I4X8_9BURK</name>
<protein>
    <submittedName>
        <fullName evidence="1">Acyl carrier protein</fullName>
    </submittedName>
</protein>
<organism evidence="1 2">
    <name type="scientific">Duganella fentianensis</name>
    <dbReference type="NCBI Taxonomy" id="2692177"/>
    <lineage>
        <taxon>Bacteria</taxon>
        <taxon>Pseudomonadati</taxon>
        <taxon>Pseudomonadota</taxon>
        <taxon>Betaproteobacteria</taxon>
        <taxon>Burkholderiales</taxon>
        <taxon>Oxalobacteraceae</taxon>
        <taxon>Telluria group</taxon>
        <taxon>Duganella</taxon>
    </lineage>
</organism>
<evidence type="ECO:0000313" key="1">
    <source>
        <dbReference type="EMBL" id="MYN46068.1"/>
    </source>
</evidence>
<keyword evidence="2" id="KW-1185">Reference proteome</keyword>
<dbReference type="InterPro" id="IPR036736">
    <property type="entry name" value="ACP-like_sf"/>
</dbReference>
<dbReference type="SUPFAM" id="SSF47336">
    <property type="entry name" value="ACP-like"/>
    <property type="match status" value="1"/>
</dbReference>
<evidence type="ECO:0000313" key="2">
    <source>
        <dbReference type="Proteomes" id="UP000444316"/>
    </source>
</evidence>
<dbReference type="Gene3D" id="1.10.1200.10">
    <property type="entry name" value="ACP-like"/>
    <property type="match status" value="1"/>
</dbReference>